<proteinExistence type="predicted"/>
<dbReference type="AlphaFoldDB" id="X1E6Y6"/>
<feature type="non-terminal residue" evidence="1">
    <location>
        <position position="1"/>
    </location>
</feature>
<name>X1E6Y6_9ZZZZ</name>
<sequence length="54" mass="6191">HRSQSGELAHELYKALMQDKEESKLKTETKSRQLPDNITFIGFTATPKQTTLEN</sequence>
<accession>X1E6Y6</accession>
<protein>
    <submittedName>
        <fullName evidence="1">Uncharacterized protein</fullName>
    </submittedName>
</protein>
<gene>
    <name evidence="1" type="ORF">S01H4_66967</name>
</gene>
<comment type="caution">
    <text evidence="1">The sequence shown here is derived from an EMBL/GenBank/DDBJ whole genome shotgun (WGS) entry which is preliminary data.</text>
</comment>
<organism evidence="1">
    <name type="scientific">marine sediment metagenome</name>
    <dbReference type="NCBI Taxonomy" id="412755"/>
    <lineage>
        <taxon>unclassified sequences</taxon>
        <taxon>metagenomes</taxon>
        <taxon>ecological metagenomes</taxon>
    </lineage>
</organism>
<dbReference type="EMBL" id="BART01041791">
    <property type="protein sequence ID" value="GAH29006.1"/>
    <property type="molecule type" value="Genomic_DNA"/>
</dbReference>
<evidence type="ECO:0000313" key="1">
    <source>
        <dbReference type="EMBL" id="GAH29006.1"/>
    </source>
</evidence>
<feature type="non-terminal residue" evidence="1">
    <location>
        <position position="54"/>
    </location>
</feature>
<reference evidence="1" key="1">
    <citation type="journal article" date="2014" name="Front. Microbiol.">
        <title>High frequency of phylogenetically diverse reductive dehalogenase-homologous genes in deep subseafloor sedimentary metagenomes.</title>
        <authorList>
            <person name="Kawai M."/>
            <person name="Futagami T."/>
            <person name="Toyoda A."/>
            <person name="Takaki Y."/>
            <person name="Nishi S."/>
            <person name="Hori S."/>
            <person name="Arai W."/>
            <person name="Tsubouchi T."/>
            <person name="Morono Y."/>
            <person name="Uchiyama I."/>
            <person name="Ito T."/>
            <person name="Fujiyama A."/>
            <person name="Inagaki F."/>
            <person name="Takami H."/>
        </authorList>
    </citation>
    <scope>NUCLEOTIDE SEQUENCE</scope>
    <source>
        <strain evidence="1">Expedition CK06-06</strain>
    </source>
</reference>